<sequence length="266" mass="29879">MMLSLKTGRDLFKCLVAAGRCSLLQSRLPTCGTTLIRRSYGDHGSTIGGGRDGGRGDDDDDGFVKPGNYKVFKDDDSSVILDVEEERALLDSQLSVDDTRSDFDEIDQFAGFDMSRGVSGVFEVEHLVEVLQKNNASNVFVVSIPANVRYVDYIVIATGRSQKHLMSIADFVHKLFKKKRRPSDNIPRIVNKKPIDWIALDIGNIAVHLLTKDTRKNFDLETIWSVGEKFDSHLNRPVDSLVTLLNEHSFSLDNLEPVDFEHEKIH</sequence>
<dbReference type="GO" id="GO:0017148">
    <property type="term" value="P:negative regulation of translation"/>
    <property type="evidence" value="ECO:0007669"/>
    <property type="project" value="TreeGrafter"/>
</dbReference>
<keyword evidence="7" id="KW-1185">Reference proteome</keyword>
<dbReference type="CTD" id="136040730"/>
<dbReference type="GeneID" id="100162826"/>
<protein>
    <recommendedName>
        <fullName evidence="5">Mitochondrial assembly of ribosomal large subunit protein 1</fullName>
    </recommendedName>
</protein>
<keyword evidence="3" id="KW-0496">Mitochondrion</keyword>
<dbReference type="OrthoDB" id="21330at2759"/>
<dbReference type="PANTHER" id="PTHR21043">
    <property type="entry name" value="IOJAP SUPERFAMILY ORTHOLOG"/>
    <property type="match status" value="1"/>
</dbReference>
<dbReference type="RefSeq" id="XP_001950025.4">
    <property type="nucleotide sequence ID" value="XM_001949990.4"/>
</dbReference>
<dbReference type="GO" id="GO:0005739">
    <property type="term" value="C:mitochondrion"/>
    <property type="evidence" value="ECO:0007669"/>
    <property type="project" value="UniProtKB-SubCell"/>
</dbReference>
<dbReference type="GO" id="GO:0043023">
    <property type="term" value="F:ribosomal large subunit binding"/>
    <property type="evidence" value="ECO:0007669"/>
    <property type="project" value="TreeGrafter"/>
</dbReference>
<dbReference type="InterPro" id="IPR043519">
    <property type="entry name" value="NT_sf"/>
</dbReference>
<dbReference type="NCBIfam" id="TIGR00090">
    <property type="entry name" value="rsfS_iojap_ybeB"/>
    <property type="match status" value="1"/>
</dbReference>
<dbReference type="Pfam" id="PF02410">
    <property type="entry name" value="RsfS"/>
    <property type="match status" value="1"/>
</dbReference>
<dbReference type="Proteomes" id="UP000007819">
    <property type="component" value="Chromosome X"/>
</dbReference>
<reference evidence="7" key="1">
    <citation type="submission" date="2010-06" db="EMBL/GenBank/DDBJ databases">
        <authorList>
            <person name="Jiang H."/>
            <person name="Abraham K."/>
            <person name="Ali S."/>
            <person name="Alsbrooks S.L."/>
            <person name="Anim B.N."/>
            <person name="Anosike U.S."/>
            <person name="Attaway T."/>
            <person name="Bandaranaike D.P."/>
            <person name="Battles P.K."/>
            <person name="Bell S.N."/>
            <person name="Bell A.V."/>
            <person name="Beltran B."/>
            <person name="Bickham C."/>
            <person name="Bustamante Y."/>
            <person name="Caleb T."/>
            <person name="Canada A."/>
            <person name="Cardenas V."/>
            <person name="Carter K."/>
            <person name="Chacko J."/>
            <person name="Chandrabose M.N."/>
            <person name="Chavez D."/>
            <person name="Chavez A."/>
            <person name="Chen L."/>
            <person name="Chu H.-S."/>
            <person name="Claassen K.J."/>
            <person name="Cockrell R."/>
            <person name="Collins M."/>
            <person name="Cooper J.A."/>
            <person name="Cree A."/>
            <person name="Curry S.M."/>
            <person name="Da Y."/>
            <person name="Dao M.D."/>
            <person name="Das B."/>
            <person name="Davila M.-L."/>
            <person name="Davy-Carroll L."/>
            <person name="Denson S."/>
            <person name="Dinh H."/>
            <person name="Ebong V.E."/>
            <person name="Edwards J.R."/>
            <person name="Egan A."/>
            <person name="El-Daye J."/>
            <person name="Escobedo L."/>
            <person name="Fernandez S."/>
            <person name="Fernando P.R."/>
            <person name="Flagg N."/>
            <person name="Forbes L.D."/>
            <person name="Fowler R.G."/>
            <person name="Fu Q."/>
            <person name="Gabisi R.A."/>
            <person name="Ganer J."/>
            <person name="Garbino Pronczuk A."/>
            <person name="Garcia R.M."/>
            <person name="Garner T."/>
            <person name="Garrett T.E."/>
            <person name="Gonzalez D.A."/>
            <person name="Hamid H."/>
            <person name="Hawkins E.S."/>
            <person name="Hirani K."/>
            <person name="Hogues M.E."/>
            <person name="Hollins B."/>
            <person name="Hsiao C.-H."/>
            <person name="Jabil R."/>
            <person name="James M.L."/>
            <person name="Jhangiani S.N."/>
            <person name="Johnson B."/>
            <person name="Johnson Q."/>
            <person name="Joshi V."/>
            <person name="Kalu J.B."/>
            <person name="Kam C."/>
            <person name="Kashfia A."/>
            <person name="Keebler J."/>
            <person name="Kisamo H."/>
            <person name="Kovar C.L."/>
            <person name="Lago L.A."/>
            <person name="Lai C.-Y."/>
            <person name="Laidlaw J."/>
            <person name="Lara F."/>
            <person name="Le T.-K."/>
            <person name="Lee S.L."/>
            <person name="Legall F.H."/>
            <person name="Lemon S.J."/>
            <person name="Lewis L.R."/>
            <person name="Li B."/>
            <person name="Liu Y."/>
            <person name="Liu Y.-S."/>
            <person name="Lopez J."/>
            <person name="Lozado R.J."/>
            <person name="Lu J."/>
            <person name="Madu R.C."/>
            <person name="Maheshwari M."/>
            <person name="Maheshwari R."/>
            <person name="Malloy K."/>
            <person name="Martinez E."/>
            <person name="Mathew T."/>
            <person name="Mercado I.C."/>
            <person name="Mercado C."/>
            <person name="Meyer B."/>
            <person name="Montgomery K."/>
            <person name="Morgan M.B."/>
            <person name="Munidasa M."/>
            <person name="Nazareth L.V."/>
            <person name="Nelson J."/>
            <person name="Ng B.M."/>
            <person name="Nguyen N.B."/>
            <person name="Nguyen P.Q."/>
            <person name="Nguyen T."/>
            <person name="Obregon M."/>
            <person name="Okwuonu G.O."/>
            <person name="Onwere C.G."/>
            <person name="Orozco G."/>
            <person name="Parra A."/>
            <person name="Patel S."/>
            <person name="Patil S."/>
            <person name="Perez A."/>
            <person name="Perez Y."/>
            <person name="Pham C."/>
            <person name="Primus E.L."/>
            <person name="Pu L.-L."/>
            <person name="Puazo M."/>
            <person name="Qin X."/>
            <person name="Quiroz J.B."/>
            <person name="Reese J."/>
            <person name="Richards S."/>
            <person name="Rives C.M."/>
            <person name="Robberts R."/>
            <person name="Ruiz S.J."/>
            <person name="Ruiz M.J."/>
            <person name="Santibanez J."/>
            <person name="Schneider B.W."/>
            <person name="Sisson I."/>
            <person name="Smith M."/>
            <person name="Sodergren E."/>
            <person name="Song X.-Z."/>
            <person name="Song B.B."/>
            <person name="Summersgill H."/>
            <person name="Thelus R."/>
            <person name="Thornton R.D."/>
            <person name="Trejos Z.Y."/>
            <person name="Usmani K."/>
            <person name="Vattathil S."/>
            <person name="Villasana D."/>
            <person name="Walker D.L."/>
            <person name="Wang S."/>
            <person name="Wang K."/>
            <person name="White C.S."/>
            <person name="Williams A.C."/>
            <person name="Williamson J."/>
            <person name="Wilson K."/>
            <person name="Woghiren I.O."/>
            <person name="Woodworth J.R."/>
            <person name="Worley K.C."/>
            <person name="Wright R.A."/>
            <person name="Wu W."/>
            <person name="Young L."/>
            <person name="Zhang L."/>
            <person name="Zhang J."/>
            <person name="Zhu Y."/>
            <person name="Muzny D.M."/>
            <person name="Weinstock G."/>
            <person name="Gibbs R.A."/>
        </authorList>
    </citation>
    <scope>NUCLEOTIDE SEQUENCE [LARGE SCALE GENOMIC DNA]</scope>
    <source>
        <strain evidence="7">LSR1</strain>
    </source>
</reference>
<evidence type="ECO:0000256" key="3">
    <source>
        <dbReference type="ARBA" id="ARBA00023128"/>
    </source>
</evidence>
<reference evidence="6" key="2">
    <citation type="submission" date="2022-06" db="UniProtKB">
        <authorList>
            <consortium name="EnsemblMetazoa"/>
        </authorList>
    </citation>
    <scope>IDENTIFICATION</scope>
</reference>
<evidence type="ECO:0000313" key="6">
    <source>
        <dbReference type="EnsemblMetazoa" id="XP_001950025.4"/>
    </source>
</evidence>
<evidence type="ECO:0000256" key="2">
    <source>
        <dbReference type="ARBA" id="ARBA00010574"/>
    </source>
</evidence>
<dbReference type="GO" id="GO:0090071">
    <property type="term" value="P:negative regulation of ribosome biogenesis"/>
    <property type="evidence" value="ECO:0007669"/>
    <property type="project" value="TreeGrafter"/>
</dbReference>
<dbReference type="SUPFAM" id="SSF81301">
    <property type="entry name" value="Nucleotidyltransferase"/>
    <property type="match status" value="1"/>
</dbReference>
<evidence type="ECO:0000256" key="4">
    <source>
        <dbReference type="ARBA" id="ARBA00053669"/>
    </source>
</evidence>
<evidence type="ECO:0000256" key="1">
    <source>
        <dbReference type="ARBA" id="ARBA00004173"/>
    </source>
</evidence>
<dbReference type="InterPro" id="IPR004394">
    <property type="entry name" value="Iojap/RsfS/C7orf30"/>
</dbReference>
<dbReference type="AlphaFoldDB" id="A0A8R1W4N2"/>
<evidence type="ECO:0000313" key="7">
    <source>
        <dbReference type="Proteomes" id="UP000007819"/>
    </source>
</evidence>
<dbReference type="KEGG" id="api:100162826"/>
<comment type="subcellular location">
    <subcellularLocation>
        <location evidence="1">Mitochondrion</location>
    </subcellularLocation>
</comment>
<dbReference type="HAMAP" id="MF_01477">
    <property type="entry name" value="Iojap_RsfS"/>
    <property type="match status" value="1"/>
</dbReference>
<name>A0A8R1W4N2_ACYPI</name>
<organism evidence="6 7">
    <name type="scientific">Acyrthosiphon pisum</name>
    <name type="common">Pea aphid</name>
    <dbReference type="NCBI Taxonomy" id="7029"/>
    <lineage>
        <taxon>Eukaryota</taxon>
        <taxon>Metazoa</taxon>
        <taxon>Ecdysozoa</taxon>
        <taxon>Arthropoda</taxon>
        <taxon>Hexapoda</taxon>
        <taxon>Insecta</taxon>
        <taxon>Pterygota</taxon>
        <taxon>Neoptera</taxon>
        <taxon>Paraneoptera</taxon>
        <taxon>Hemiptera</taxon>
        <taxon>Sternorrhyncha</taxon>
        <taxon>Aphidomorpha</taxon>
        <taxon>Aphidoidea</taxon>
        <taxon>Aphididae</taxon>
        <taxon>Macrosiphini</taxon>
        <taxon>Acyrthosiphon</taxon>
    </lineage>
</organism>
<comment type="similarity">
    <text evidence="2">Belongs to the Iojap/RsfS family.</text>
</comment>
<dbReference type="Gene3D" id="3.30.460.10">
    <property type="entry name" value="Beta Polymerase, domain 2"/>
    <property type="match status" value="1"/>
</dbReference>
<dbReference type="FunFam" id="3.30.460.10:FF:000018">
    <property type="entry name" value="Mitochondrial assembly of ribosomal large subunit 1"/>
    <property type="match status" value="1"/>
</dbReference>
<dbReference type="EnsemblMetazoa" id="XM_001949990.5">
    <property type="protein sequence ID" value="XP_001950025.4"/>
    <property type="gene ID" value="LOC100162826"/>
</dbReference>
<dbReference type="PANTHER" id="PTHR21043:SF0">
    <property type="entry name" value="MITOCHONDRIAL ASSEMBLY OF RIBOSOMAL LARGE SUBUNIT PROTEIN 1"/>
    <property type="match status" value="1"/>
</dbReference>
<proteinExistence type="inferred from homology"/>
<accession>A0A8R1W4N2</accession>
<evidence type="ECO:0000256" key="5">
    <source>
        <dbReference type="ARBA" id="ARBA00073331"/>
    </source>
</evidence>
<comment type="function">
    <text evidence="4">Required for normal mitochondrial ribosome function and mitochondrial translation. May play a role in ribosome biogenesis by preventing premature association of the 28S and 39S ribosomal subunits. Interacts with mitochondrial ribosomal protein uL14m (MRPL14), probably blocking formation of intersubunit bridge B8, preventing association of the 28S and 39S ribosomal subunits. Addition to isolated mitochondrial ribosomal subunits partially inhibits translation, probably by interfering with the association of the 28S and 39S ribosomal subunits and the formation of functional ribosomes. May also participate in the assembly and/or regulation of the stability of the large subunit of the mitochondrial ribosome. May function as a ribosomal silencing factor.</text>
</comment>